<dbReference type="PANTHER" id="PTHR19305">
    <property type="entry name" value="SYNAPTOSOMAL ASSOCIATED PROTEIN"/>
    <property type="match status" value="1"/>
</dbReference>
<dbReference type="EMBL" id="GL883021">
    <property type="protein sequence ID" value="EGG17374.1"/>
    <property type="molecule type" value="Genomic_DNA"/>
</dbReference>
<dbReference type="InterPro" id="IPR011993">
    <property type="entry name" value="PH-like_dom_sf"/>
</dbReference>
<evidence type="ECO:0000256" key="6">
    <source>
        <dbReference type="ARBA" id="ARBA00023054"/>
    </source>
</evidence>
<dbReference type="CDD" id="cd15861">
    <property type="entry name" value="SNARE_SNAP25N_23N_29N_SEC9N"/>
    <property type="match status" value="1"/>
</dbReference>
<dbReference type="GO" id="GO:0007034">
    <property type="term" value="P:vacuolar transport"/>
    <property type="evidence" value="ECO:0007669"/>
    <property type="project" value="UniProtKB-ARBA"/>
</dbReference>
<keyword evidence="5" id="KW-0926">Vacuole</keyword>
<dbReference type="Proteomes" id="UP000007797">
    <property type="component" value="Unassembled WGS sequence"/>
</dbReference>
<evidence type="ECO:0000256" key="11">
    <source>
        <dbReference type="ARBA" id="ARBA00054927"/>
    </source>
</evidence>
<dbReference type="Gene3D" id="1.20.5.110">
    <property type="match status" value="2"/>
</dbReference>
<evidence type="ECO:0000256" key="5">
    <source>
        <dbReference type="ARBA" id="ARBA00022554"/>
    </source>
</evidence>
<feature type="region of interest" description="Disordered" evidence="12">
    <location>
        <begin position="138"/>
        <end position="201"/>
    </location>
</feature>
<keyword evidence="6" id="KW-0175">Coiled coil</keyword>
<dbReference type="GeneID" id="14869955"/>
<evidence type="ECO:0000256" key="3">
    <source>
        <dbReference type="ARBA" id="ARBA00009480"/>
    </source>
</evidence>
<comment type="similarity">
    <text evidence="3">Belongs to the SNAP-25 family.</text>
</comment>
<evidence type="ECO:0000256" key="8">
    <source>
        <dbReference type="ARBA" id="ARBA00024354"/>
    </source>
</evidence>
<dbReference type="GO" id="GO:0005484">
    <property type="term" value="F:SNAP receptor activity"/>
    <property type="evidence" value="ECO:0007669"/>
    <property type="project" value="InterPro"/>
</dbReference>
<keyword evidence="7" id="KW-0472">Membrane</keyword>
<dbReference type="GO" id="GO:0005773">
    <property type="term" value="C:vacuole"/>
    <property type="evidence" value="ECO:0007669"/>
    <property type="project" value="UniProtKB-SubCell"/>
</dbReference>
<dbReference type="InterPro" id="IPR004182">
    <property type="entry name" value="GRAM"/>
</dbReference>
<dbReference type="OrthoDB" id="2162691at2759"/>
<evidence type="ECO:0000256" key="4">
    <source>
        <dbReference type="ARBA" id="ARBA00022448"/>
    </source>
</evidence>
<comment type="similarity">
    <text evidence="8">Belongs to the SVAP1 family.</text>
</comment>
<feature type="compositionally biased region" description="Low complexity" evidence="12">
    <location>
        <begin position="180"/>
        <end position="192"/>
    </location>
</feature>
<feature type="compositionally biased region" description="Low complexity" evidence="12">
    <location>
        <begin position="138"/>
        <end position="154"/>
    </location>
</feature>
<evidence type="ECO:0000256" key="10">
    <source>
        <dbReference type="ARBA" id="ARBA00032027"/>
    </source>
</evidence>
<dbReference type="InterPro" id="IPR044766">
    <property type="entry name" value="NPSN/SNAP25-like_N_SNARE"/>
</dbReference>
<comment type="subcellular location">
    <subcellularLocation>
        <location evidence="2">Membrane</location>
    </subcellularLocation>
    <subcellularLocation>
        <location evidence="1">Vacuole</location>
    </subcellularLocation>
</comment>
<evidence type="ECO:0000313" key="15">
    <source>
        <dbReference type="Proteomes" id="UP000007797"/>
    </source>
</evidence>
<evidence type="ECO:0000256" key="12">
    <source>
        <dbReference type="SAM" id="MobiDB-lite"/>
    </source>
</evidence>
<proteinExistence type="inferred from homology"/>
<reference evidence="15" key="1">
    <citation type="journal article" date="2011" name="Genome Res.">
        <title>Phylogeny-wide analysis of social amoeba genomes highlights ancient origins for complex intercellular communication.</title>
        <authorList>
            <person name="Heidel A.J."/>
            <person name="Lawal H.M."/>
            <person name="Felder M."/>
            <person name="Schilde C."/>
            <person name="Helps N.R."/>
            <person name="Tunggal B."/>
            <person name="Rivero F."/>
            <person name="John U."/>
            <person name="Schleicher M."/>
            <person name="Eichinger L."/>
            <person name="Platzer M."/>
            <person name="Noegel A.A."/>
            <person name="Schaap P."/>
            <person name="Gloeckner G."/>
        </authorList>
    </citation>
    <scope>NUCLEOTIDE SEQUENCE [LARGE SCALE GENOMIC DNA]</scope>
    <source>
        <strain evidence="15">SH3</strain>
    </source>
</reference>
<keyword evidence="4" id="KW-0813">Transport</keyword>
<feature type="domain" description="T-SNARE coiled-coil homology" evidence="13">
    <location>
        <begin position="441"/>
        <end position="503"/>
    </location>
</feature>
<evidence type="ECO:0000256" key="2">
    <source>
        <dbReference type="ARBA" id="ARBA00004370"/>
    </source>
</evidence>
<dbReference type="PANTHER" id="PTHR19305:SF9">
    <property type="entry name" value="SYNAPTOSOMAL-ASSOCIATED PROTEIN 29"/>
    <property type="match status" value="1"/>
</dbReference>
<evidence type="ECO:0000256" key="9">
    <source>
        <dbReference type="ARBA" id="ARBA00024443"/>
    </source>
</evidence>
<evidence type="ECO:0000259" key="13">
    <source>
        <dbReference type="PROSITE" id="PS50192"/>
    </source>
</evidence>
<feature type="region of interest" description="Disordered" evidence="12">
    <location>
        <begin position="261"/>
        <end position="286"/>
    </location>
</feature>
<dbReference type="GO" id="GO:0016192">
    <property type="term" value="P:vesicle-mediated transport"/>
    <property type="evidence" value="ECO:0007669"/>
    <property type="project" value="UniProtKB-ARBA"/>
</dbReference>
<dbReference type="KEGG" id="dfa:DFA_08369"/>
<evidence type="ECO:0000256" key="7">
    <source>
        <dbReference type="ARBA" id="ARBA00023136"/>
    </source>
</evidence>
<comment type="function">
    <text evidence="11">Essential for proper morphogenesis of the vacuole. May exist as structural reinforcement on the surface of the vacuolar membrane and be required for maintenance against rupture by osmotic pressure.</text>
</comment>
<dbReference type="GO" id="GO:0031201">
    <property type="term" value="C:SNARE complex"/>
    <property type="evidence" value="ECO:0007669"/>
    <property type="project" value="InterPro"/>
</dbReference>
<dbReference type="RefSeq" id="XP_004355858.1">
    <property type="nucleotide sequence ID" value="XM_004355805.1"/>
</dbReference>
<dbReference type="GO" id="GO:0005886">
    <property type="term" value="C:plasma membrane"/>
    <property type="evidence" value="ECO:0007669"/>
    <property type="project" value="TreeGrafter"/>
</dbReference>
<protein>
    <recommendedName>
        <fullName evidence="9">Synaptosomal-associated protein 47</fullName>
    </recommendedName>
    <alternativeName>
        <fullName evidence="10">Synaptosomal-associated 47 kDa protein</fullName>
    </alternativeName>
</protein>
<dbReference type="InterPro" id="IPR000727">
    <property type="entry name" value="T_SNARE_dom"/>
</dbReference>
<dbReference type="GO" id="GO:0097576">
    <property type="term" value="P:vacuole fusion"/>
    <property type="evidence" value="ECO:0007669"/>
    <property type="project" value="UniProtKB-ARBA"/>
</dbReference>
<dbReference type="SMART" id="SM00397">
    <property type="entry name" value="t_SNARE"/>
    <property type="match status" value="2"/>
</dbReference>
<feature type="compositionally biased region" description="Basic and acidic residues" evidence="12">
    <location>
        <begin position="265"/>
        <end position="286"/>
    </location>
</feature>
<organism evidence="14 15">
    <name type="scientific">Cavenderia fasciculata</name>
    <name type="common">Slime mold</name>
    <name type="synonym">Dictyostelium fasciculatum</name>
    <dbReference type="NCBI Taxonomy" id="261658"/>
    <lineage>
        <taxon>Eukaryota</taxon>
        <taxon>Amoebozoa</taxon>
        <taxon>Evosea</taxon>
        <taxon>Eumycetozoa</taxon>
        <taxon>Dictyostelia</taxon>
        <taxon>Acytosteliales</taxon>
        <taxon>Cavenderiaceae</taxon>
        <taxon>Cavenderia</taxon>
    </lineage>
</organism>
<dbReference type="SMART" id="SM00568">
    <property type="entry name" value="GRAM"/>
    <property type="match status" value="1"/>
</dbReference>
<evidence type="ECO:0000313" key="14">
    <source>
        <dbReference type="EMBL" id="EGG17374.1"/>
    </source>
</evidence>
<dbReference type="OMA" id="MDNIHAN"/>
<keyword evidence="15" id="KW-1185">Reference proteome</keyword>
<dbReference type="Pfam" id="PF02893">
    <property type="entry name" value="GRAM"/>
    <property type="match status" value="1"/>
</dbReference>
<dbReference type="STRING" id="1054147.F4Q5W5"/>
<dbReference type="AlphaFoldDB" id="F4Q5W5"/>
<evidence type="ECO:0000256" key="1">
    <source>
        <dbReference type="ARBA" id="ARBA00004116"/>
    </source>
</evidence>
<accession>F4Q5W5</accession>
<dbReference type="Gene3D" id="2.30.29.30">
    <property type="entry name" value="Pleckstrin-homology domain (PH domain)/Phosphotyrosine-binding domain (PTB)"/>
    <property type="match status" value="1"/>
</dbReference>
<feature type="compositionally biased region" description="Gly residues" evidence="12">
    <location>
        <begin position="170"/>
        <end position="179"/>
    </location>
</feature>
<name>F4Q5W5_CACFS</name>
<feature type="domain" description="T-SNARE coiled-coil homology" evidence="13">
    <location>
        <begin position="191"/>
        <end position="253"/>
    </location>
</feature>
<dbReference type="CDD" id="cd15841">
    <property type="entry name" value="SNARE_Qc"/>
    <property type="match status" value="1"/>
</dbReference>
<dbReference type="Pfam" id="PF12352">
    <property type="entry name" value="V-SNARE_C"/>
    <property type="match status" value="1"/>
</dbReference>
<dbReference type="SUPFAM" id="SSF58038">
    <property type="entry name" value="SNARE fusion complex"/>
    <property type="match status" value="2"/>
</dbReference>
<dbReference type="PROSITE" id="PS50192">
    <property type="entry name" value="T_SNARE"/>
    <property type="match status" value="2"/>
</dbReference>
<gene>
    <name evidence="14" type="ORF">DFA_08369</name>
</gene>
<dbReference type="FunFam" id="1.20.5.110:FF:000058">
    <property type="entry name" value="VAM7p Vacuolar SNARE protein"/>
    <property type="match status" value="1"/>
</dbReference>
<sequence>MSSPDDKASALKTKSDLVRRTFNYPDTESVIQDYSCSLKRGILIPGKIYISANFVSFIPSLGESNESISFRKVNEIKKDSTMFIQNTIVFSTAESNVAFASLLRRDETYNLIHHLWKHPPMTYEPNSEEDERMRQFTNSLNSSGSGISNSSNGGRVFGNGGSNNSSSSNIGGGAQGFNGGNNNNNNGQIQQQRTKVDTESTKQALRIAYETRETGISTMNELSYQAELIDNIERNVENIHGNLDRSDRLLKGMESWGGMISNAMGKDETANRERPSHDQVDRSLKVRPRDDPAVDIDILEKLPNDFLQAGYMQFTADKFVVLDGNKKATMNGTYGYDQVEHIVIRARHQHIDFRLTNKNRIRLCSSYIQNIVNEFVLRSNFKLGKAAKVIFEPGVKQFAYGNPTIKFIPSVGRQQQNQALFGRTNTSGVSHVVKNASEDVREALMQQDKDLDEISALLGDIHGIASTIGNEADRQSEQLDRVTGRVDYANDRLQSNNKRIQKML</sequence>